<dbReference type="AlphaFoldDB" id="K7AJN4"/>
<dbReference type="EMBL" id="BAER01000138">
    <property type="protein sequence ID" value="GAC35500.1"/>
    <property type="molecule type" value="Genomic_DNA"/>
</dbReference>
<evidence type="ECO:0000259" key="12">
    <source>
        <dbReference type="PROSITE" id="PS50112"/>
    </source>
</evidence>
<feature type="modified residue" description="4-aspartylphosphate" evidence="8">
    <location>
        <position position="1118"/>
    </location>
</feature>
<feature type="domain" description="PAC" evidence="13">
    <location>
        <begin position="759"/>
        <end position="811"/>
    </location>
</feature>
<gene>
    <name evidence="14" type="ORF">GPLA_4626</name>
</gene>
<dbReference type="Pfam" id="PF01590">
    <property type="entry name" value="GAF"/>
    <property type="match status" value="1"/>
</dbReference>
<dbReference type="InterPro" id="IPR013656">
    <property type="entry name" value="PAS_4"/>
</dbReference>
<dbReference type="InterPro" id="IPR001610">
    <property type="entry name" value="PAC"/>
</dbReference>
<dbReference type="CDD" id="cd00075">
    <property type="entry name" value="HATPase"/>
    <property type="match status" value="1"/>
</dbReference>
<dbReference type="Gene3D" id="3.30.565.10">
    <property type="entry name" value="Histidine kinase-like ATPase, C-terminal domain"/>
    <property type="match status" value="1"/>
</dbReference>
<dbReference type="GO" id="GO:0000155">
    <property type="term" value="F:phosphorelay sensor kinase activity"/>
    <property type="evidence" value="ECO:0007669"/>
    <property type="project" value="InterPro"/>
</dbReference>
<accession>K7AJN4</accession>
<dbReference type="Proteomes" id="UP000006322">
    <property type="component" value="Unassembled WGS sequence"/>
</dbReference>
<keyword evidence="3 8" id="KW-0597">Phosphoprotein</keyword>
<dbReference type="PROSITE" id="PS50109">
    <property type="entry name" value="HIS_KIN"/>
    <property type="match status" value="1"/>
</dbReference>
<dbReference type="SMART" id="SM00387">
    <property type="entry name" value="HATPase_c"/>
    <property type="match status" value="1"/>
</dbReference>
<keyword evidence="9" id="KW-0812">Transmembrane</keyword>
<feature type="domain" description="Histidine kinase" evidence="10">
    <location>
        <begin position="829"/>
        <end position="1047"/>
    </location>
</feature>
<dbReference type="InterPro" id="IPR036097">
    <property type="entry name" value="HisK_dim/P_sf"/>
</dbReference>
<dbReference type="PANTHER" id="PTHR43547:SF2">
    <property type="entry name" value="HYBRID SIGNAL TRANSDUCTION HISTIDINE KINASE C"/>
    <property type="match status" value="1"/>
</dbReference>
<keyword evidence="5 14" id="KW-0418">Kinase</keyword>
<dbReference type="FunFam" id="1.10.287.130:FF:000001">
    <property type="entry name" value="Two-component sensor histidine kinase"/>
    <property type="match status" value="1"/>
</dbReference>
<dbReference type="PROSITE" id="PS50112">
    <property type="entry name" value="PAS"/>
    <property type="match status" value="1"/>
</dbReference>
<keyword evidence="15" id="KW-1185">Reference proteome</keyword>
<evidence type="ECO:0000259" key="13">
    <source>
        <dbReference type="PROSITE" id="PS50113"/>
    </source>
</evidence>
<dbReference type="Pfam" id="PF08447">
    <property type="entry name" value="PAS_3"/>
    <property type="match status" value="2"/>
</dbReference>
<dbReference type="InterPro" id="IPR005467">
    <property type="entry name" value="His_kinase_dom"/>
</dbReference>
<dbReference type="Gene3D" id="2.10.70.100">
    <property type="match status" value="1"/>
</dbReference>
<dbReference type="InterPro" id="IPR000014">
    <property type="entry name" value="PAS"/>
</dbReference>
<dbReference type="InterPro" id="IPR029016">
    <property type="entry name" value="GAF-like_dom_sf"/>
</dbReference>
<dbReference type="Gene3D" id="3.30.450.20">
    <property type="entry name" value="PAS domain"/>
    <property type="match status" value="3"/>
</dbReference>
<evidence type="ECO:0000259" key="10">
    <source>
        <dbReference type="PROSITE" id="PS50109"/>
    </source>
</evidence>
<dbReference type="InterPro" id="IPR003594">
    <property type="entry name" value="HATPase_dom"/>
</dbReference>
<dbReference type="PROSITE" id="PS50110">
    <property type="entry name" value="RESPONSE_REGULATORY"/>
    <property type="match status" value="1"/>
</dbReference>
<dbReference type="InterPro" id="IPR003661">
    <property type="entry name" value="HisK_dim/P_dom"/>
</dbReference>
<keyword evidence="6" id="KW-0902">Two-component regulatory system</keyword>
<organism evidence="14 15">
    <name type="scientific">Paraglaciecola polaris LMG 21857</name>
    <dbReference type="NCBI Taxonomy" id="1129793"/>
    <lineage>
        <taxon>Bacteria</taxon>
        <taxon>Pseudomonadati</taxon>
        <taxon>Pseudomonadota</taxon>
        <taxon>Gammaproteobacteria</taxon>
        <taxon>Alteromonadales</taxon>
        <taxon>Alteromonadaceae</taxon>
        <taxon>Paraglaciecola</taxon>
    </lineage>
</organism>
<dbReference type="SMART" id="SM00086">
    <property type="entry name" value="PAC"/>
    <property type="match status" value="3"/>
</dbReference>
<feature type="transmembrane region" description="Helical" evidence="9">
    <location>
        <begin position="6"/>
        <end position="23"/>
    </location>
</feature>
<dbReference type="InterPro" id="IPR004358">
    <property type="entry name" value="Sig_transdc_His_kin-like_C"/>
</dbReference>
<dbReference type="PROSITE" id="PS50113">
    <property type="entry name" value="PAC"/>
    <property type="match status" value="3"/>
</dbReference>
<feature type="domain" description="Response regulatory" evidence="11">
    <location>
        <begin position="1069"/>
        <end position="1185"/>
    </location>
</feature>
<feature type="transmembrane region" description="Helical" evidence="9">
    <location>
        <begin position="53"/>
        <end position="77"/>
    </location>
</feature>
<evidence type="ECO:0000256" key="4">
    <source>
        <dbReference type="ARBA" id="ARBA00022679"/>
    </source>
</evidence>
<dbReference type="InterPro" id="IPR000700">
    <property type="entry name" value="PAS-assoc_C"/>
</dbReference>
<keyword evidence="4" id="KW-0808">Transferase</keyword>
<dbReference type="Gene3D" id="1.10.287.130">
    <property type="match status" value="1"/>
</dbReference>
<dbReference type="SUPFAM" id="SSF47384">
    <property type="entry name" value="Homodimeric domain of signal transducing histidine kinase"/>
    <property type="match status" value="1"/>
</dbReference>
<dbReference type="Pfam" id="PF08448">
    <property type="entry name" value="PAS_4"/>
    <property type="match status" value="1"/>
</dbReference>
<dbReference type="InterPro" id="IPR035965">
    <property type="entry name" value="PAS-like_dom_sf"/>
</dbReference>
<dbReference type="InterPro" id="IPR003018">
    <property type="entry name" value="GAF"/>
</dbReference>
<dbReference type="InterPro" id="IPR013655">
    <property type="entry name" value="PAS_fold_3"/>
</dbReference>
<comment type="caution">
    <text evidence="14">The sequence shown here is derived from an EMBL/GenBank/DDBJ whole genome shotgun (WGS) entry which is preliminary data.</text>
</comment>
<evidence type="ECO:0000256" key="8">
    <source>
        <dbReference type="PROSITE-ProRule" id="PRU00169"/>
    </source>
</evidence>
<dbReference type="SMART" id="SM00388">
    <property type="entry name" value="HisKA"/>
    <property type="match status" value="1"/>
</dbReference>
<feature type="domain" description="PAS" evidence="12">
    <location>
        <begin position="686"/>
        <end position="756"/>
    </location>
</feature>
<proteinExistence type="predicted"/>
<feature type="domain" description="PAC" evidence="13">
    <location>
        <begin position="467"/>
        <end position="519"/>
    </location>
</feature>
<dbReference type="Pfam" id="PF13185">
    <property type="entry name" value="GAF_2"/>
    <property type="match status" value="1"/>
</dbReference>
<dbReference type="SMART" id="SM00065">
    <property type="entry name" value="GAF"/>
    <property type="match status" value="2"/>
</dbReference>
<dbReference type="SUPFAM" id="SSF55874">
    <property type="entry name" value="ATPase domain of HSP90 chaperone/DNA topoisomerase II/histidine kinase"/>
    <property type="match status" value="1"/>
</dbReference>
<name>K7AJN4_9ALTE</name>
<dbReference type="PANTHER" id="PTHR43547">
    <property type="entry name" value="TWO-COMPONENT HISTIDINE KINASE"/>
    <property type="match status" value="1"/>
</dbReference>
<dbReference type="FunFam" id="3.30.450.20:FF:000099">
    <property type="entry name" value="Sensory box sensor histidine kinase"/>
    <property type="match status" value="1"/>
</dbReference>
<dbReference type="PRINTS" id="PR00344">
    <property type="entry name" value="BCTRLSENSOR"/>
</dbReference>
<dbReference type="Pfam" id="PF00512">
    <property type="entry name" value="HisKA"/>
    <property type="match status" value="1"/>
</dbReference>
<keyword evidence="7 9" id="KW-0472">Membrane</keyword>
<dbReference type="Pfam" id="PF00072">
    <property type="entry name" value="Response_reg"/>
    <property type="match status" value="1"/>
</dbReference>
<dbReference type="CDD" id="cd00130">
    <property type="entry name" value="PAS"/>
    <property type="match status" value="3"/>
</dbReference>
<evidence type="ECO:0000313" key="14">
    <source>
        <dbReference type="EMBL" id="GAC35500.1"/>
    </source>
</evidence>
<dbReference type="STRING" id="1129793.GPLA_4626"/>
<evidence type="ECO:0000313" key="15">
    <source>
        <dbReference type="Proteomes" id="UP000006322"/>
    </source>
</evidence>
<evidence type="ECO:0000256" key="9">
    <source>
        <dbReference type="SAM" id="Phobius"/>
    </source>
</evidence>
<evidence type="ECO:0000256" key="5">
    <source>
        <dbReference type="ARBA" id="ARBA00022777"/>
    </source>
</evidence>
<evidence type="ECO:0000256" key="6">
    <source>
        <dbReference type="ARBA" id="ARBA00023012"/>
    </source>
</evidence>
<protein>
    <recommendedName>
        <fullName evidence="2">histidine kinase</fullName>
        <ecNumber evidence="2">2.7.13.3</ecNumber>
    </recommendedName>
</protein>
<dbReference type="InterPro" id="IPR036890">
    <property type="entry name" value="HATPase_C_sf"/>
</dbReference>
<dbReference type="SUPFAM" id="SSF55785">
    <property type="entry name" value="PYP-like sensor domain (PAS domain)"/>
    <property type="match status" value="3"/>
</dbReference>
<evidence type="ECO:0000256" key="2">
    <source>
        <dbReference type="ARBA" id="ARBA00012438"/>
    </source>
</evidence>
<dbReference type="InterPro" id="IPR011006">
    <property type="entry name" value="CheY-like_superfamily"/>
</dbReference>
<evidence type="ECO:0000256" key="3">
    <source>
        <dbReference type="ARBA" id="ARBA00022553"/>
    </source>
</evidence>
<evidence type="ECO:0000259" key="11">
    <source>
        <dbReference type="PROSITE" id="PS50110"/>
    </source>
</evidence>
<evidence type="ECO:0000256" key="7">
    <source>
        <dbReference type="ARBA" id="ARBA00023136"/>
    </source>
</evidence>
<dbReference type="SMART" id="SM00091">
    <property type="entry name" value="PAS"/>
    <property type="match status" value="3"/>
</dbReference>
<dbReference type="FunFam" id="3.30.565.10:FF:000006">
    <property type="entry name" value="Sensor histidine kinase WalK"/>
    <property type="match status" value="1"/>
</dbReference>
<reference evidence="15" key="1">
    <citation type="journal article" date="2014" name="Environ. Microbiol.">
        <title>Comparative genomics of the marine bacterial genus Glaciecola reveals the high degree of genomic diversity and genomic characteristic for cold adaptation.</title>
        <authorList>
            <person name="Qin Q.L."/>
            <person name="Xie B.B."/>
            <person name="Yu Y."/>
            <person name="Shu Y.L."/>
            <person name="Rong J.C."/>
            <person name="Zhang Y.J."/>
            <person name="Zhao D.L."/>
            <person name="Chen X.L."/>
            <person name="Zhang X.Y."/>
            <person name="Chen B."/>
            <person name="Zhou B.C."/>
            <person name="Zhang Y.Z."/>
        </authorList>
    </citation>
    <scope>NUCLEOTIDE SEQUENCE [LARGE SCALE GENOMIC DNA]</scope>
    <source>
        <strain evidence="15">LMG 21857</strain>
    </source>
</reference>
<dbReference type="Gene3D" id="3.30.450.40">
    <property type="match status" value="2"/>
</dbReference>
<sequence length="1189" mass="134347">MLVSNVFAPGEALWLFLPAVLIVSAYKSKTAAILFAVSALCVVSYIYRHQIPYAFLSAFSLQGVWFLCLSTTLSVLLTHRSRQLKQAAFSENPKLLSTDSNGKIITDVLERFAVFMGVITPDGILREANKTALLSASLKESDVIGLPFEQTYWWAHDENVQQLIRRAINKAKHGVPSRFDTMARVTDGELIDIDFMLHPIFDEHGSVMQLIPSGIDITNRKRTERNSAMLTQVSADLLSASNLERIKTIITDNLVRHLNLSACMFCEAHTISERLTITHHWQNTPQHNVFSDADEIPFEVAMCQKENLPLVVNDVTKDPQYATADYQQRAIGAMICVPISLGKKNYFVLSVYRDTPYNWREDEIELVIEFTRRFWLRTEHLRVLDTLRASKATLDLTLEAAQVGDWDLDLTNDTSKRSLHHDRCFGYNEAIPEDQWAIKDFMQHVHPEDRQEVENKFARAIEQLIDFRCECRVIWPDESIHWIAIHGSLYKPHEGKPNRMLGIVADISERKRTEALQVAQTNALALMAQEAPLNVVLTTLLISLEEHSKNGMIGTIMLVDEHTHTLRLVAGPSLPALYIEQIDGLSIDAQMGACGTSAATKQAVFVPDIASDPSWTKYREIALSHNLRACWSLPIISGKDVLGVFAMYYPAPQLLDQVDFEGLDIIMRTAELVIKRRQDEQAMRLSEERFRAVADNIPQMAWMANAQGEIEWFNQRLLSYTGTTMEQNLQGGWKAHHHPDYEQAVLAKFARCLEQGINWEDTFPLKDRDGNYRWFLSRMNAIHDQDGKLVRFFGTNTDVTEQRKMAEKLTKLTNKLSVADKRKDEFLATLAHELRNPLAPLLNSMELIRNDQTEPDKIQAAVVTMERQVVQMVRLIDDLLDISRITKDKLSLKRESIELGKIIEHAVEMASPYVNRLGHTLQVVLPQNIIHLQADPARLAQVLGNLLNNACKYTPKKGHITLSVVQENKQVKICVKDNGLGISADMSTRVFELFTQVEHHLEQSEGGLGIGLSLVKRLVEMHGGHVECRSNGLGCGSEFIVYLPCEATNTTRSIPTKSLKKSTINRALNVLIVDDNQDSADSMQMLLDMHEHNTRVVYDGEQALIAADEYRPDVILLDIGLPILDGYQVCEAIRKLDWGKDITIIALTGWGQEEDRRKSSEAGFNHHMVKPITLSALLELLAEVSPQSN</sequence>
<dbReference type="NCBIfam" id="TIGR00229">
    <property type="entry name" value="sensory_box"/>
    <property type="match status" value="3"/>
</dbReference>
<comment type="catalytic activity">
    <reaction evidence="1">
        <text>ATP + protein L-histidine = ADP + protein N-phospho-L-histidine.</text>
        <dbReference type="EC" id="2.7.13.3"/>
    </reaction>
</comment>
<feature type="domain" description="PAC" evidence="13">
    <location>
        <begin position="177"/>
        <end position="229"/>
    </location>
</feature>
<dbReference type="Gene3D" id="3.40.50.2300">
    <property type="match status" value="1"/>
</dbReference>
<dbReference type="SMART" id="SM00448">
    <property type="entry name" value="REC"/>
    <property type="match status" value="1"/>
</dbReference>
<feature type="transmembrane region" description="Helical" evidence="9">
    <location>
        <begin position="30"/>
        <end position="47"/>
    </location>
</feature>
<dbReference type="SUPFAM" id="SSF52172">
    <property type="entry name" value="CheY-like"/>
    <property type="match status" value="1"/>
</dbReference>
<dbReference type="SUPFAM" id="SSF55781">
    <property type="entry name" value="GAF domain-like"/>
    <property type="match status" value="2"/>
</dbReference>
<dbReference type="CDD" id="cd17580">
    <property type="entry name" value="REC_2_DhkD-like"/>
    <property type="match status" value="1"/>
</dbReference>
<dbReference type="CDD" id="cd00082">
    <property type="entry name" value="HisKA"/>
    <property type="match status" value="1"/>
</dbReference>
<dbReference type="GO" id="GO:0005886">
    <property type="term" value="C:plasma membrane"/>
    <property type="evidence" value="ECO:0007669"/>
    <property type="project" value="UniProtKB-ARBA"/>
</dbReference>
<evidence type="ECO:0000256" key="1">
    <source>
        <dbReference type="ARBA" id="ARBA00000085"/>
    </source>
</evidence>
<dbReference type="Pfam" id="PF02518">
    <property type="entry name" value="HATPase_c"/>
    <property type="match status" value="1"/>
</dbReference>
<dbReference type="InterPro" id="IPR001789">
    <property type="entry name" value="Sig_transdc_resp-reg_receiver"/>
</dbReference>
<keyword evidence="9" id="KW-1133">Transmembrane helix</keyword>
<dbReference type="EC" id="2.7.13.3" evidence="2"/>